<dbReference type="InterPro" id="IPR050261">
    <property type="entry name" value="FrsA_esterase"/>
</dbReference>
<keyword evidence="1 4" id="KW-0378">Hydrolase</keyword>
<accession>A0A1H6IJM0</accession>
<dbReference type="Pfam" id="PF12146">
    <property type="entry name" value="Hydrolase_4"/>
    <property type="match status" value="1"/>
</dbReference>
<evidence type="ECO:0000256" key="2">
    <source>
        <dbReference type="SAM" id="MobiDB-lite"/>
    </source>
</evidence>
<evidence type="ECO:0000313" key="4">
    <source>
        <dbReference type="EMBL" id="SEH49166.1"/>
    </source>
</evidence>
<dbReference type="SUPFAM" id="SSF53474">
    <property type="entry name" value="alpha/beta-Hydrolases"/>
    <property type="match status" value="1"/>
</dbReference>
<gene>
    <name evidence="4" type="ORF">SAMN05192561_10339</name>
</gene>
<protein>
    <submittedName>
        <fullName evidence="4">Lysophospholipase, alpha-beta hydrolase superfamily</fullName>
    </submittedName>
</protein>
<sequence length="320" mass="33993">MTRRIPRNRAQRDLDRPARERFATRTLTADCAGGSCRGRLYLPSSDASAPAEDPPVVVMGPEIGAEATFGLPAIAERFAAAGYAAFRFDYPGFGDSDGDDQRIDPAGHRRAYAAAVDRVQEVPDLGSSVVAYGAGFAAAHALWVAEERRAVDAVMAITPILDGGAYLRRRGFGPFARAVGAGIRGRIGEVIPGGISGGRAVPIAGDPEDRAVVAAPDAKRAYLDLVDRDSDWRNETPAGSLLSIARADVTDRLADVRVPALVLAGADDVLAPVDAVERAADRLPRGTYVRLPADHWSVYSTDFEPAIGHQLSFLTDVFAD</sequence>
<dbReference type="STRING" id="1267564.SAMN05192561_10339"/>
<name>A0A1H6IJM0_9EURY</name>
<evidence type="ECO:0000313" key="5">
    <source>
        <dbReference type="Proteomes" id="UP000199215"/>
    </source>
</evidence>
<dbReference type="RefSeq" id="WP_092816530.1">
    <property type="nucleotide sequence ID" value="NZ_FNWU01000003.1"/>
</dbReference>
<feature type="domain" description="Serine aminopeptidase S33" evidence="3">
    <location>
        <begin position="73"/>
        <end position="285"/>
    </location>
</feature>
<feature type="region of interest" description="Disordered" evidence="2">
    <location>
        <begin position="1"/>
        <end position="21"/>
    </location>
</feature>
<dbReference type="InterPro" id="IPR022742">
    <property type="entry name" value="Hydrolase_4"/>
</dbReference>
<reference evidence="4 5" key="1">
    <citation type="submission" date="2016-10" db="EMBL/GenBank/DDBJ databases">
        <authorList>
            <person name="de Groot N.N."/>
        </authorList>
    </citation>
    <scope>NUCLEOTIDE SEQUENCE [LARGE SCALE GENOMIC DNA]</scope>
    <source>
        <strain evidence="4 5">IBRC-M10418</strain>
    </source>
</reference>
<dbReference type="OrthoDB" id="11256at2157"/>
<dbReference type="PANTHER" id="PTHR22946">
    <property type="entry name" value="DIENELACTONE HYDROLASE DOMAIN-CONTAINING PROTEIN-RELATED"/>
    <property type="match status" value="1"/>
</dbReference>
<dbReference type="PANTHER" id="PTHR22946:SF9">
    <property type="entry name" value="POLYKETIDE TRANSFERASE AF380"/>
    <property type="match status" value="1"/>
</dbReference>
<dbReference type="InterPro" id="IPR029058">
    <property type="entry name" value="AB_hydrolase_fold"/>
</dbReference>
<feature type="compositionally biased region" description="Basic and acidic residues" evidence="2">
    <location>
        <begin position="10"/>
        <end position="21"/>
    </location>
</feature>
<dbReference type="EMBL" id="FNWU01000003">
    <property type="protein sequence ID" value="SEH49166.1"/>
    <property type="molecule type" value="Genomic_DNA"/>
</dbReference>
<evidence type="ECO:0000256" key="1">
    <source>
        <dbReference type="ARBA" id="ARBA00022801"/>
    </source>
</evidence>
<dbReference type="Gene3D" id="3.40.50.1820">
    <property type="entry name" value="alpha/beta hydrolase"/>
    <property type="match status" value="1"/>
</dbReference>
<keyword evidence="5" id="KW-1185">Reference proteome</keyword>
<dbReference type="Proteomes" id="UP000199215">
    <property type="component" value="Unassembled WGS sequence"/>
</dbReference>
<dbReference type="AlphaFoldDB" id="A0A1H6IJM0"/>
<dbReference type="GO" id="GO:0016788">
    <property type="term" value="F:hydrolase activity, acting on ester bonds"/>
    <property type="evidence" value="ECO:0007669"/>
    <property type="project" value="UniProtKB-ARBA"/>
</dbReference>
<organism evidence="4 5">
    <name type="scientific">Halopenitus malekzadehii</name>
    <dbReference type="NCBI Taxonomy" id="1267564"/>
    <lineage>
        <taxon>Archaea</taxon>
        <taxon>Methanobacteriati</taxon>
        <taxon>Methanobacteriota</taxon>
        <taxon>Stenosarchaea group</taxon>
        <taxon>Halobacteria</taxon>
        <taxon>Halobacteriales</taxon>
        <taxon>Haloferacaceae</taxon>
        <taxon>Halopenitus</taxon>
    </lineage>
</organism>
<proteinExistence type="predicted"/>
<evidence type="ECO:0000259" key="3">
    <source>
        <dbReference type="Pfam" id="PF12146"/>
    </source>
</evidence>